<feature type="domain" description="C2H2-type" evidence="9">
    <location>
        <begin position="421"/>
        <end position="448"/>
    </location>
</feature>
<keyword evidence="4 7" id="KW-0863">Zinc-finger</keyword>
<dbReference type="FunFam" id="3.30.160.60:FF:000100">
    <property type="entry name" value="Zinc finger 45-like"/>
    <property type="match status" value="1"/>
</dbReference>
<dbReference type="PANTHER" id="PTHR24394:SF29">
    <property type="entry name" value="MYONEURIN"/>
    <property type="match status" value="1"/>
</dbReference>
<dbReference type="Gene3D" id="3.30.160.60">
    <property type="entry name" value="Classic Zinc Finger"/>
    <property type="match status" value="7"/>
</dbReference>
<comment type="caution">
    <text evidence="10">The sequence shown here is derived from an EMBL/GenBank/DDBJ whole genome shotgun (WGS) entry which is preliminary data.</text>
</comment>
<keyword evidence="2" id="KW-0479">Metal-binding</keyword>
<name>A0ABD0L3B1_9CAEN</name>
<feature type="domain" description="C2H2-type" evidence="9">
    <location>
        <begin position="225"/>
        <end position="253"/>
    </location>
</feature>
<keyword evidence="11" id="KW-1185">Reference proteome</keyword>
<evidence type="ECO:0000256" key="2">
    <source>
        <dbReference type="ARBA" id="ARBA00022723"/>
    </source>
</evidence>
<sequence>MSLVPQHPVSDSSTNLLSHADDGGKFYTCCVCCQWVSSQDTQDMIFIASARVVCSKLCAHTFSQTVAFVQGFVLCKVLSILIDNHRSRFKAKQETENILPERPIKVERVSELQDLSTAASHESDSSSHEEPVSFHDQSLSFSLEPQTIPTAQRKTRARTSQCRLKSLQHHRKKKDSKRGSLSSHRRGKEVWNIASRGNKKAEVSQIKSAALQSGSPHSVDKISDLSCPDCGKKFSTRKTMKAHLRIKHKKDISRNKVCRICGQGFSRQVGLSLHMANKHQGEKAVECETCGERFASSNDYDRHMTLVHGKQRGVCHICGKHFKYLHTLQAHVRAHTGVRAFVCEICGKGYLRQTTLLDHKKRHFCKDCKKDLTLCECPRAEKKRIIVEANGAFQCRFCGALLQTFDQFEAHVAAHKLERPYGCSLCDKRFMEKTGLRAHMHQHKEKRFQCDVCQKTFTYKCNLKHHRENHNVEGRPFPCDICQKTFKTETALKVHKDVHSDERRVNCHICGKSLTRVTNLKRHLKVMHPEAAVSQS</sequence>
<proteinExistence type="predicted"/>
<dbReference type="SUPFAM" id="SSF57667">
    <property type="entry name" value="beta-beta-alpha zinc fingers"/>
    <property type="match status" value="5"/>
</dbReference>
<organism evidence="10 11">
    <name type="scientific">Batillaria attramentaria</name>
    <dbReference type="NCBI Taxonomy" id="370345"/>
    <lineage>
        <taxon>Eukaryota</taxon>
        <taxon>Metazoa</taxon>
        <taxon>Spiralia</taxon>
        <taxon>Lophotrochozoa</taxon>
        <taxon>Mollusca</taxon>
        <taxon>Gastropoda</taxon>
        <taxon>Caenogastropoda</taxon>
        <taxon>Sorbeoconcha</taxon>
        <taxon>Cerithioidea</taxon>
        <taxon>Batillariidae</taxon>
        <taxon>Batillaria</taxon>
    </lineage>
</organism>
<dbReference type="GO" id="GO:0005634">
    <property type="term" value="C:nucleus"/>
    <property type="evidence" value="ECO:0007669"/>
    <property type="project" value="UniProtKB-SubCell"/>
</dbReference>
<gene>
    <name evidence="10" type="ORF">BaRGS_00014971</name>
</gene>
<keyword evidence="3" id="KW-0677">Repeat</keyword>
<feature type="domain" description="C2H2-type" evidence="9">
    <location>
        <begin position="393"/>
        <end position="420"/>
    </location>
</feature>
<dbReference type="EMBL" id="JACVVK020000089">
    <property type="protein sequence ID" value="KAK7493830.1"/>
    <property type="molecule type" value="Genomic_DNA"/>
</dbReference>
<dbReference type="Pfam" id="PF13912">
    <property type="entry name" value="zf-C2H2_6"/>
    <property type="match status" value="1"/>
</dbReference>
<evidence type="ECO:0000256" key="5">
    <source>
        <dbReference type="ARBA" id="ARBA00022833"/>
    </source>
</evidence>
<dbReference type="InterPro" id="IPR013087">
    <property type="entry name" value="Znf_C2H2_type"/>
</dbReference>
<dbReference type="SMART" id="SM00355">
    <property type="entry name" value="ZnF_C2H2"/>
    <property type="match status" value="10"/>
</dbReference>
<feature type="domain" description="C2H2-type" evidence="9">
    <location>
        <begin position="313"/>
        <end position="340"/>
    </location>
</feature>
<dbReference type="InterPro" id="IPR003656">
    <property type="entry name" value="Znf_BED"/>
</dbReference>
<accession>A0ABD0L3B1</accession>
<evidence type="ECO:0000256" key="4">
    <source>
        <dbReference type="ARBA" id="ARBA00022771"/>
    </source>
</evidence>
<keyword evidence="5" id="KW-0862">Zinc</keyword>
<dbReference type="FunFam" id="3.30.160.60:FF:000446">
    <property type="entry name" value="Zinc finger protein"/>
    <property type="match status" value="1"/>
</dbReference>
<feature type="domain" description="C2H2-type" evidence="9">
    <location>
        <begin position="256"/>
        <end position="284"/>
    </location>
</feature>
<dbReference type="InterPro" id="IPR036236">
    <property type="entry name" value="Znf_C2H2_sf"/>
</dbReference>
<feature type="domain" description="C2H2-type" evidence="9">
    <location>
        <begin position="285"/>
        <end position="313"/>
    </location>
</feature>
<evidence type="ECO:0000313" key="11">
    <source>
        <dbReference type="Proteomes" id="UP001519460"/>
    </source>
</evidence>
<dbReference type="PROSITE" id="PS00028">
    <property type="entry name" value="ZINC_FINGER_C2H2_1"/>
    <property type="match status" value="10"/>
</dbReference>
<feature type="compositionally biased region" description="Basic residues" evidence="8">
    <location>
        <begin position="166"/>
        <end position="176"/>
    </location>
</feature>
<dbReference type="PANTHER" id="PTHR24394">
    <property type="entry name" value="ZINC FINGER PROTEIN"/>
    <property type="match status" value="1"/>
</dbReference>
<feature type="domain" description="C2H2-type" evidence="9">
    <location>
        <begin position="477"/>
        <end position="504"/>
    </location>
</feature>
<dbReference type="Pfam" id="PF00096">
    <property type="entry name" value="zf-C2H2"/>
    <property type="match status" value="5"/>
</dbReference>
<feature type="region of interest" description="Disordered" evidence="8">
    <location>
        <begin position="145"/>
        <end position="199"/>
    </location>
</feature>
<protein>
    <recommendedName>
        <fullName evidence="9">C2H2-type domain-containing protein</fullName>
    </recommendedName>
</protein>
<feature type="domain" description="C2H2-type" evidence="9">
    <location>
        <begin position="505"/>
        <end position="528"/>
    </location>
</feature>
<evidence type="ECO:0000256" key="6">
    <source>
        <dbReference type="ARBA" id="ARBA00023242"/>
    </source>
</evidence>
<evidence type="ECO:0000259" key="9">
    <source>
        <dbReference type="PROSITE" id="PS50157"/>
    </source>
</evidence>
<comment type="subcellular location">
    <subcellularLocation>
        <location evidence="1">Nucleus</location>
    </subcellularLocation>
</comment>
<keyword evidence="6" id="KW-0539">Nucleus</keyword>
<evidence type="ECO:0000313" key="10">
    <source>
        <dbReference type="EMBL" id="KAK7493830.1"/>
    </source>
</evidence>
<dbReference type="PROSITE" id="PS50157">
    <property type="entry name" value="ZINC_FINGER_C2H2_2"/>
    <property type="match status" value="10"/>
</dbReference>
<feature type="domain" description="C2H2-type" evidence="9">
    <location>
        <begin position="341"/>
        <end position="363"/>
    </location>
</feature>
<evidence type="ECO:0000256" key="3">
    <source>
        <dbReference type="ARBA" id="ARBA00022737"/>
    </source>
</evidence>
<evidence type="ECO:0000256" key="8">
    <source>
        <dbReference type="SAM" id="MobiDB-lite"/>
    </source>
</evidence>
<feature type="domain" description="C2H2-type" evidence="9">
    <location>
        <begin position="448"/>
        <end position="475"/>
    </location>
</feature>
<dbReference type="AlphaFoldDB" id="A0ABD0L3B1"/>
<evidence type="ECO:0000256" key="7">
    <source>
        <dbReference type="PROSITE-ProRule" id="PRU00042"/>
    </source>
</evidence>
<reference evidence="10 11" key="1">
    <citation type="journal article" date="2023" name="Sci. Data">
        <title>Genome assembly of the Korean intertidal mud-creeper Batillaria attramentaria.</title>
        <authorList>
            <person name="Patra A.K."/>
            <person name="Ho P.T."/>
            <person name="Jun S."/>
            <person name="Lee S.J."/>
            <person name="Kim Y."/>
            <person name="Won Y.J."/>
        </authorList>
    </citation>
    <scope>NUCLEOTIDE SEQUENCE [LARGE SCALE GENOMIC DNA]</scope>
    <source>
        <strain evidence="10">Wonlab-2016</strain>
    </source>
</reference>
<feature type="compositionally biased region" description="Polar residues" evidence="8">
    <location>
        <begin position="145"/>
        <end position="163"/>
    </location>
</feature>
<dbReference type="Pfam" id="PF02892">
    <property type="entry name" value="zf-BED"/>
    <property type="match status" value="1"/>
</dbReference>
<dbReference type="Proteomes" id="UP001519460">
    <property type="component" value="Unassembled WGS sequence"/>
</dbReference>
<dbReference type="GO" id="GO:0008270">
    <property type="term" value="F:zinc ion binding"/>
    <property type="evidence" value="ECO:0007669"/>
    <property type="project" value="UniProtKB-KW"/>
</dbReference>
<evidence type="ECO:0000256" key="1">
    <source>
        <dbReference type="ARBA" id="ARBA00004123"/>
    </source>
</evidence>